<reference evidence="3 4" key="1">
    <citation type="journal article" date="2022" name="Res Sq">
        <title>Evolution of multicellular longitudinally dividing oral cavity symbionts (Neisseriaceae).</title>
        <authorList>
            <person name="Nyongesa S."/>
            <person name="Weber P."/>
            <person name="Bernet E."/>
            <person name="Pullido F."/>
            <person name="Nieckarz M."/>
            <person name="Delaby M."/>
            <person name="Nieves C."/>
            <person name="Viehboeck T."/>
            <person name="Krause N."/>
            <person name="Rivera-Millot A."/>
            <person name="Nakamura A."/>
            <person name="Vischer N."/>
            <person name="VanNieuwenhze M."/>
            <person name="Brun Y."/>
            <person name="Cava F."/>
            <person name="Bulgheresi S."/>
            <person name="Veyrier F."/>
        </authorList>
    </citation>
    <scope>NUCLEOTIDE SEQUENCE [LARGE SCALE GENOMIC DNA]</scope>
    <source>
        <strain evidence="3 4">CCUG 63373m</strain>
    </source>
</reference>
<gene>
    <name evidence="3" type="ORF">LVJ83_10105</name>
</gene>
<keyword evidence="1" id="KW-0732">Signal</keyword>
<dbReference type="EMBL" id="CP091508">
    <property type="protein sequence ID" value="UOO81310.1"/>
    <property type="molecule type" value="Genomic_DNA"/>
</dbReference>
<proteinExistence type="predicted"/>
<dbReference type="InterPro" id="IPR042095">
    <property type="entry name" value="SUMF_sf"/>
</dbReference>
<dbReference type="RefSeq" id="WP_244784374.1">
    <property type="nucleotide sequence ID" value="NZ_CP091508.1"/>
</dbReference>
<dbReference type="Proteomes" id="UP000829817">
    <property type="component" value="Chromosome"/>
</dbReference>
<keyword evidence="4" id="KW-1185">Reference proteome</keyword>
<dbReference type="PANTHER" id="PTHR23150:SF19">
    <property type="entry name" value="FORMYLGLYCINE-GENERATING ENZYME"/>
    <property type="match status" value="1"/>
</dbReference>
<dbReference type="InterPro" id="IPR005532">
    <property type="entry name" value="SUMF_dom"/>
</dbReference>
<dbReference type="SUPFAM" id="SSF56436">
    <property type="entry name" value="C-type lectin-like"/>
    <property type="match status" value="1"/>
</dbReference>
<name>A0ABY4DQK4_9NEIS</name>
<evidence type="ECO:0000256" key="1">
    <source>
        <dbReference type="SAM" id="SignalP"/>
    </source>
</evidence>
<dbReference type="PANTHER" id="PTHR23150">
    <property type="entry name" value="SULFATASE MODIFYING FACTOR 1, 2"/>
    <property type="match status" value="1"/>
</dbReference>
<dbReference type="Gene3D" id="3.90.1580.10">
    <property type="entry name" value="paralog of FGE (formylglycine-generating enzyme)"/>
    <property type="match status" value="1"/>
</dbReference>
<evidence type="ECO:0000313" key="4">
    <source>
        <dbReference type="Proteomes" id="UP000829817"/>
    </source>
</evidence>
<feature type="domain" description="Sulfatase-modifying factor enzyme-like" evidence="2">
    <location>
        <begin position="38"/>
        <end position="250"/>
    </location>
</feature>
<feature type="chain" id="PRO_5046328890" evidence="1">
    <location>
        <begin position="23"/>
        <end position="251"/>
    </location>
</feature>
<dbReference type="InterPro" id="IPR016187">
    <property type="entry name" value="CTDL_fold"/>
</dbReference>
<organism evidence="3 4">
    <name type="scientific">Uruburuella testudinis</name>
    <dbReference type="NCBI Taxonomy" id="1282863"/>
    <lineage>
        <taxon>Bacteria</taxon>
        <taxon>Pseudomonadati</taxon>
        <taxon>Pseudomonadota</taxon>
        <taxon>Betaproteobacteria</taxon>
        <taxon>Neisseriales</taxon>
        <taxon>Neisseriaceae</taxon>
        <taxon>Uruburuella</taxon>
    </lineage>
</organism>
<evidence type="ECO:0000313" key="3">
    <source>
        <dbReference type="EMBL" id="UOO81310.1"/>
    </source>
</evidence>
<dbReference type="InterPro" id="IPR051043">
    <property type="entry name" value="Sulfatase_Mod_Factor_Kinase"/>
</dbReference>
<evidence type="ECO:0000259" key="2">
    <source>
        <dbReference type="Pfam" id="PF03781"/>
    </source>
</evidence>
<dbReference type="Pfam" id="PF03781">
    <property type="entry name" value="FGE-sulfatase"/>
    <property type="match status" value="1"/>
</dbReference>
<sequence>MNTRTITQCFIFGMVFAGGAAAAEMAKISAGSYRPLYLKKDTPMVSVKPFRLDKLPVTNREFAAFVQKNPQWQRGKISSRQAEAGYLRQWVKSGGSYAPAAADLNKPVTNVSWFAAHAYCSARGKRLPTIDEWEYAGMASATRKNGTNEAGYTRTILNWYAEGSSKGLRDVGKDRPNYWGVSDMHGLIWEWTEDFNSSLLASGSADANMFCSGAAIGTADPSDYAAFMRYGIRTSLQAKFVLNNLGFRCAQ</sequence>
<feature type="signal peptide" evidence="1">
    <location>
        <begin position="1"/>
        <end position="22"/>
    </location>
</feature>
<accession>A0ABY4DQK4</accession>
<protein>
    <submittedName>
        <fullName evidence="3">Formylglycine-generating enzyme family protein</fullName>
    </submittedName>
</protein>